<dbReference type="EMBL" id="BOPG01000011">
    <property type="protein sequence ID" value="GIJ54128.1"/>
    <property type="molecule type" value="Genomic_DNA"/>
</dbReference>
<organism evidence="2 3">
    <name type="scientific">Virgisporangium aurantiacum</name>
    <dbReference type="NCBI Taxonomy" id="175570"/>
    <lineage>
        <taxon>Bacteria</taxon>
        <taxon>Bacillati</taxon>
        <taxon>Actinomycetota</taxon>
        <taxon>Actinomycetes</taxon>
        <taxon>Micromonosporales</taxon>
        <taxon>Micromonosporaceae</taxon>
        <taxon>Virgisporangium</taxon>
    </lineage>
</organism>
<dbReference type="InterPro" id="IPR036249">
    <property type="entry name" value="Thioredoxin-like_sf"/>
</dbReference>
<proteinExistence type="predicted"/>
<dbReference type="Pfam" id="PF08534">
    <property type="entry name" value="Redoxin"/>
    <property type="match status" value="1"/>
</dbReference>
<keyword evidence="3" id="KW-1185">Reference proteome</keyword>
<dbReference type="Gene3D" id="3.40.30.10">
    <property type="entry name" value="Glutaredoxin"/>
    <property type="match status" value="1"/>
</dbReference>
<feature type="domain" description="Thioredoxin" evidence="1">
    <location>
        <begin position="33"/>
        <end position="161"/>
    </location>
</feature>
<dbReference type="Proteomes" id="UP000612585">
    <property type="component" value="Unassembled WGS sequence"/>
</dbReference>
<reference evidence="2" key="1">
    <citation type="submission" date="2021-01" db="EMBL/GenBank/DDBJ databases">
        <title>Whole genome shotgun sequence of Virgisporangium aurantiacum NBRC 16421.</title>
        <authorList>
            <person name="Komaki H."/>
            <person name="Tamura T."/>
        </authorList>
    </citation>
    <scope>NUCLEOTIDE SEQUENCE</scope>
    <source>
        <strain evidence="2">NBRC 16421</strain>
    </source>
</reference>
<dbReference type="InterPro" id="IPR013766">
    <property type="entry name" value="Thioredoxin_domain"/>
</dbReference>
<dbReference type="CDD" id="cd02966">
    <property type="entry name" value="TlpA_like_family"/>
    <property type="match status" value="1"/>
</dbReference>
<accession>A0A8J3Z311</accession>
<dbReference type="PROSITE" id="PS51352">
    <property type="entry name" value="THIOREDOXIN_2"/>
    <property type="match status" value="1"/>
</dbReference>
<dbReference type="GO" id="GO:0016491">
    <property type="term" value="F:oxidoreductase activity"/>
    <property type="evidence" value="ECO:0007669"/>
    <property type="project" value="InterPro"/>
</dbReference>
<evidence type="ECO:0000259" key="1">
    <source>
        <dbReference type="PROSITE" id="PS51352"/>
    </source>
</evidence>
<gene>
    <name evidence="2" type="ORF">Vau01_016440</name>
</gene>
<comment type="caution">
    <text evidence="2">The sequence shown here is derived from an EMBL/GenBank/DDBJ whole genome shotgun (WGS) entry which is preliminary data.</text>
</comment>
<sequence>MVNLVFSFGVIRRLREHTEILNRRNSRPDRAMMLAGGTVGEFSVVAVDGEAVSRRSLGAGTLVSFVSTACPTCVERLPELVRFAEEHAGPVLCVVVGSGADAAAMTRAFDGIATVVAEPVGGPMAGAFDIQAFPTFGLLDAGGVVRASGFAPSALAASTSV</sequence>
<dbReference type="InterPro" id="IPR013740">
    <property type="entry name" value="Redoxin"/>
</dbReference>
<evidence type="ECO:0000313" key="2">
    <source>
        <dbReference type="EMBL" id="GIJ54128.1"/>
    </source>
</evidence>
<name>A0A8J3Z311_9ACTN</name>
<protein>
    <recommendedName>
        <fullName evidence="1">Thioredoxin domain-containing protein</fullName>
    </recommendedName>
</protein>
<dbReference type="SUPFAM" id="SSF52833">
    <property type="entry name" value="Thioredoxin-like"/>
    <property type="match status" value="1"/>
</dbReference>
<evidence type="ECO:0000313" key="3">
    <source>
        <dbReference type="Proteomes" id="UP000612585"/>
    </source>
</evidence>
<dbReference type="AlphaFoldDB" id="A0A8J3Z311"/>